<feature type="coiled-coil region" evidence="1">
    <location>
        <begin position="24"/>
        <end position="51"/>
    </location>
</feature>
<protein>
    <submittedName>
        <fullName evidence="2">Uncharacterized protein</fullName>
    </submittedName>
</protein>
<evidence type="ECO:0000256" key="1">
    <source>
        <dbReference type="SAM" id="Coils"/>
    </source>
</evidence>
<organism evidence="2 3">
    <name type="scientific">Sporosarcina newyorkensis</name>
    <dbReference type="NCBI Taxonomy" id="759851"/>
    <lineage>
        <taxon>Bacteria</taxon>
        <taxon>Bacillati</taxon>
        <taxon>Bacillota</taxon>
        <taxon>Bacilli</taxon>
        <taxon>Bacillales</taxon>
        <taxon>Caryophanaceae</taxon>
        <taxon>Sporosarcina</taxon>
    </lineage>
</organism>
<keyword evidence="3" id="KW-1185">Reference proteome</keyword>
<dbReference type="AlphaFoldDB" id="A0A1T4XYC8"/>
<dbReference type="RefSeq" id="WP_078817045.1">
    <property type="nucleotide sequence ID" value="NZ_FUYJ01000002.1"/>
</dbReference>
<evidence type="ECO:0000313" key="2">
    <source>
        <dbReference type="EMBL" id="SKA94218.1"/>
    </source>
</evidence>
<accession>A0A1T4XYC8</accession>
<reference evidence="3" key="1">
    <citation type="submission" date="2017-02" db="EMBL/GenBank/DDBJ databases">
        <authorList>
            <person name="Varghese N."/>
            <person name="Submissions S."/>
        </authorList>
    </citation>
    <scope>NUCLEOTIDE SEQUENCE [LARGE SCALE GENOMIC DNA]</scope>
    <source>
        <strain evidence="3">DSM 23966</strain>
    </source>
</reference>
<name>A0A1T4XYC8_9BACL</name>
<proteinExistence type="predicted"/>
<dbReference type="Proteomes" id="UP000190042">
    <property type="component" value="Unassembled WGS sequence"/>
</dbReference>
<evidence type="ECO:0000313" key="3">
    <source>
        <dbReference type="Proteomes" id="UP000190042"/>
    </source>
</evidence>
<keyword evidence="1" id="KW-0175">Coiled coil</keyword>
<gene>
    <name evidence="2" type="ORF">SAMN04244570_1388</name>
</gene>
<sequence>MPAHHQTAAKQKAQSFTTELPISKKKYQDDIQRLENQVGQLIRIIANLNERLNYLETTRSNPFFLPADRK</sequence>
<dbReference type="EMBL" id="FUYJ01000002">
    <property type="protein sequence ID" value="SKA94218.1"/>
    <property type="molecule type" value="Genomic_DNA"/>
</dbReference>